<dbReference type="Proteomes" id="UP000006591">
    <property type="component" value="Chromosome 9"/>
</dbReference>
<reference evidence="1" key="1">
    <citation type="submission" date="2015-04" db="UniProtKB">
        <authorList>
            <consortium name="EnsemblPlants"/>
        </authorList>
    </citation>
    <scope>IDENTIFICATION</scope>
    <source>
        <strain evidence="1">SL10</strain>
    </source>
</reference>
<dbReference type="AlphaFoldDB" id="A0A0E0IIB9"/>
<organism evidence="1">
    <name type="scientific">Oryza nivara</name>
    <name type="common">Indian wild rice</name>
    <name type="synonym">Oryza sativa f. spontanea</name>
    <dbReference type="NCBI Taxonomy" id="4536"/>
    <lineage>
        <taxon>Eukaryota</taxon>
        <taxon>Viridiplantae</taxon>
        <taxon>Streptophyta</taxon>
        <taxon>Embryophyta</taxon>
        <taxon>Tracheophyta</taxon>
        <taxon>Spermatophyta</taxon>
        <taxon>Magnoliopsida</taxon>
        <taxon>Liliopsida</taxon>
        <taxon>Poales</taxon>
        <taxon>Poaceae</taxon>
        <taxon>BOP clade</taxon>
        <taxon>Oryzoideae</taxon>
        <taxon>Oryzeae</taxon>
        <taxon>Oryzinae</taxon>
        <taxon>Oryza</taxon>
    </lineage>
</organism>
<accession>A0A0E0IIB9</accession>
<sequence>MHARSYMYEHLCYEDRRCHRGALIHLAGAVYYTHMAVTVHDDFPRIVACTVRRTCKCKYCWQHTVRRDVSCAIRCALK</sequence>
<name>A0A0E0IIB9_ORYNI</name>
<proteinExistence type="predicted"/>
<evidence type="ECO:0000313" key="2">
    <source>
        <dbReference type="Proteomes" id="UP000006591"/>
    </source>
</evidence>
<reference evidence="1" key="2">
    <citation type="submission" date="2018-04" db="EMBL/GenBank/DDBJ databases">
        <title>OnivRS2 (Oryza nivara Reference Sequence Version 2).</title>
        <authorList>
            <person name="Zhang J."/>
            <person name="Kudrna D."/>
            <person name="Lee S."/>
            <person name="Talag J."/>
            <person name="Rajasekar S."/>
            <person name="Welchert J."/>
            <person name="Hsing Y.-I."/>
            <person name="Wing R.A."/>
        </authorList>
    </citation>
    <scope>NUCLEOTIDE SEQUENCE [LARGE SCALE GENOMIC DNA]</scope>
    <source>
        <strain evidence="1">SL10</strain>
    </source>
</reference>
<dbReference type="EnsemblPlants" id="ONIVA09G06560.1">
    <property type="protein sequence ID" value="ONIVA09G06560.1"/>
    <property type="gene ID" value="ONIVA09G06560"/>
</dbReference>
<dbReference type="HOGENOM" id="CLU_2626195_0_0_1"/>
<dbReference type="Gramene" id="ONIVA09G06560.1">
    <property type="protein sequence ID" value="ONIVA09G06560.1"/>
    <property type="gene ID" value="ONIVA09G06560"/>
</dbReference>
<evidence type="ECO:0000313" key="1">
    <source>
        <dbReference type="EnsemblPlants" id="ONIVA09G06560.1"/>
    </source>
</evidence>
<keyword evidence="2" id="KW-1185">Reference proteome</keyword>
<protein>
    <submittedName>
        <fullName evidence="1">Uncharacterized protein</fullName>
    </submittedName>
</protein>